<dbReference type="Pfam" id="PF26092">
    <property type="entry name" value="T4_Y16D"/>
    <property type="match status" value="1"/>
</dbReference>
<protein>
    <submittedName>
        <fullName evidence="1">Uncharacterized protein</fullName>
    </submittedName>
</protein>
<accession>A0A2S1GM16</accession>
<name>A0A2S1GM16_9CAUD</name>
<dbReference type="EMBL" id="MH059636">
    <property type="protein sequence ID" value="AWD90422.1"/>
    <property type="molecule type" value="Genomic_DNA"/>
</dbReference>
<dbReference type="GeneID" id="65112855"/>
<dbReference type="KEGG" id="vg:65112855"/>
<reference evidence="1" key="1">
    <citation type="submission" date="2018-03" db="EMBL/GenBank/DDBJ databases">
        <title>Phage therapy in agriculture - a green tech approach to combat plant pathogenic bacteria.</title>
        <authorList>
            <person name="Carstens A.B."/>
            <person name="Djurhuus A.M."/>
            <person name="Hansen L.H."/>
        </authorList>
    </citation>
    <scope>NUCLEOTIDE SEQUENCE [LARGE SCALE GENOMIC DNA]</scope>
</reference>
<organism evidence="1 2">
    <name type="scientific">Erwinia phage Cronus</name>
    <dbReference type="NCBI Taxonomy" id="2163633"/>
    <lineage>
        <taxon>Viruses</taxon>
        <taxon>Duplodnaviria</taxon>
        <taxon>Heunggongvirae</taxon>
        <taxon>Uroviricota</taxon>
        <taxon>Caudoviricetes</taxon>
        <taxon>Pantevenvirales</taxon>
        <taxon>Straboviridae</taxon>
        <taxon>Tevenvirinae</taxon>
        <taxon>Risoevirus</taxon>
        <taxon>Risoevirus cronus</taxon>
        <taxon>Roskildevirus cronus</taxon>
    </lineage>
</organism>
<dbReference type="RefSeq" id="YP_010095221.1">
    <property type="nucleotide sequence ID" value="NC_055743.1"/>
</dbReference>
<dbReference type="Proteomes" id="UP000246316">
    <property type="component" value="Segment"/>
</dbReference>
<proteinExistence type="predicted"/>
<evidence type="ECO:0000313" key="1">
    <source>
        <dbReference type="EMBL" id="AWD90422.1"/>
    </source>
</evidence>
<dbReference type="InterPro" id="IPR058630">
    <property type="entry name" value="T4_Y16D"/>
</dbReference>
<sequence length="152" mass="17652">MAENILPFEERLALLHKALEKETPESLLMKLESYSPSVVIPDACFKTWEGYDQRVQRRIVSAANRFYDKATGEMIVIASARHYSTLMGNMILFLRSRGIELSKAYGDDQGFIDQFDDYHTREEALLIAQWADQLPYEKCSPEDELFSEDLYR</sequence>
<evidence type="ECO:0000313" key="2">
    <source>
        <dbReference type="Proteomes" id="UP000246316"/>
    </source>
</evidence>
<keyword evidence="2" id="KW-1185">Reference proteome</keyword>